<dbReference type="AlphaFoldDB" id="A0A151AAC3"/>
<evidence type="ECO:0000256" key="2">
    <source>
        <dbReference type="ARBA" id="ARBA00022857"/>
    </source>
</evidence>
<dbReference type="PROSITE" id="PS00062">
    <property type="entry name" value="ALDOKETO_REDUCTASE_2"/>
    <property type="match status" value="1"/>
</dbReference>
<feature type="domain" description="NADP-dependent oxidoreductase" evidence="4">
    <location>
        <begin position="14"/>
        <end position="254"/>
    </location>
</feature>
<gene>
    <name evidence="5" type="ORF">HAPAU_36310</name>
</gene>
<keyword evidence="6" id="KW-1185">Reference proteome</keyword>
<evidence type="ECO:0000313" key="6">
    <source>
        <dbReference type="Proteomes" id="UP000075321"/>
    </source>
</evidence>
<name>A0A151AAC3_9EURY</name>
<evidence type="ECO:0000256" key="3">
    <source>
        <dbReference type="ARBA" id="ARBA00023002"/>
    </source>
</evidence>
<dbReference type="RefSeq" id="WP_066385154.1">
    <property type="nucleotide sequence ID" value="NZ_LTAZ01000013.1"/>
</dbReference>
<dbReference type="OrthoDB" id="275427at2157"/>
<reference evidence="5 6" key="1">
    <citation type="submission" date="2016-02" db="EMBL/GenBank/DDBJ databases">
        <title>Genome sequence of Halalkalicoccus paucihalophilus DSM 24557.</title>
        <authorList>
            <person name="Poehlein A."/>
            <person name="Daniel R."/>
        </authorList>
    </citation>
    <scope>NUCLEOTIDE SEQUENCE [LARGE SCALE GENOMIC DNA]</scope>
    <source>
        <strain evidence="5 6">DSM 24557</strain>
    </source>
</reference>
<accession>A0A151AAC3</accession>
<dbReference type="SUPFAM" id="SSF51430">
    <property type="entry name" value="NAD(P)-linked oxidoreductase"/>
    <property type="match status" value="1"/>
</dbReference>
<keyword evidence="3" id="KW-0560">Oxidoreductase</keyword>
<dbReference type="Gene3D" id="3.20.20.100">
    <property type="entry name" value="NADP-dependent oxidoreductase domain"/>
    <property type="match status" value="1"/>
</dbReference>
<keyword evidence="2" id="KW-0521">NADP</keyword>
<dbReference type="PROSITE" id="PS00798">
    <property type="entry name" value="ALDOKETO_REDUCTASE_1"/>
    <property type="match status" value="1"/>
</dbReference>
<comment type="similarity">
    <text evidence="1">Belongs to the aldo/keto reductase family.</text>
</comment>
<protein>
    <submittedName>
        <fullName evidence="5">2,5-diketo-D-gluconate reductase B</fullName>
    </submittedName>
</protein>
<dbReference type="Proteomes" id="UP000075321">
    <property type="component" value="Unassembled WGS sequence"/>
</dbReference>
<evidence type="ECO:0000313" key="5">
    <source>
        <dbReference type="EMBL" id="KYH24648.1"/>
    </source>
</evidence>
<dbReference type="PIRSF" id="PIRSF000097">
    <property type="entry name" value="AKR"/>
    <property type="match status" value="1"/>
</dbReference>
<proteinExistence type="inferred from homology"/>
<dbReference type="GO" id="GO:0016616">
    <property type="term" value="F:oxidoreductase activity, acting on the CH-OH group of donors, NAD or NADP as acceptor"/>
    <property type="evidence" value="ECO:0007669"/>
    <property type="project" value="UniProtKB-ARBA"/>
</dbReference>
<dbReference type="FunFam" id="3.20.20.100:FF:000002">
    <property type="entry name" value="2,5-diketo-D-gluconic acid reductase A"/>
    <property type="match status" value="1"/>
</dbReference>
<dbReference type="InterPro" id="IPR023210">
    <property type="entry name" value="NADP_OxRdtase_dom"/>
</dbReference>
<dbReference type="InterPro" id="IPR020471">
    <property type="entry name" value="AKR"/>
</dbReference>
<organism evidence="5 6">
    <name type="scientific">Halalkalicoccus paucihalophilus</name>
    <dbReference type="NCBI Taxonomy" id="1008153"/>
    <lineage>
        <taxon>Archaea</taxon>
        <taxon>Methanobacteriati</taxon>
        <taxon>Methanobacteriota</taxon>
        <taxon>Stenosarchaea group</taxon>
        <taxon>Halobacteria</taxon>
        <taxon>Halobacteriales</taxon>
        <taxon>Halococcaceae</taxon>
        <taxon>Halalkalicoccus</taxon>
    </lineage>
</organism>
<evidence type="ECO:0000259" key="4">
    <source>
        <dbReference type="Pfam" id="PF00248"/>
    </source>
</evidence>
<dbReference type="Pfam" id="PF00248">
    <property type="entry name" value="Aldo_ket_red"/>
    <property type="match status" value="1"/>
</dbReference>
<dbReference type="PRINTS" id="PR00069">
    <property type="entry name" value="ALDKETRDTASE"/>
</dbReference>
<comment type="caution">
    <text evidence="5">The sequence shown here is derived from an EMBL/GenBank/DDBJ whole genome shotgun (WGS) entry which is preliminary data.</text>
</comment>
<evidence type="ECO:0000256" key="1">
    <source>
        <dbReference type="ARBA" id="ARBA00007905"/>
    </source>
</evidence>
<dbReference type="PANTHER" id="PTHR43827:SF3">
    <property type="entry name" value="NADP-DEPENDENT OXIDOREDUCTASE DOMAIN-CONTAINING PROTEIN"/>
    <property type="match status" value="1"/>
</dbReference>
<sequence length="271" mass="30508">MDYVTINGTEIPALGFGTARMDDYDEQYRAISAAVETGYRHIDTAQMYDSEEAVGDAIAETDIDREEFFVTTKLAPGNRDAEAVHESTAKSLERLGMEYVDLLLIHSPNDEIDHQETIEAMNDLQEEGSVRHIGVSNFSVQQTAEAMEYSETPIVTNQVKYHPYKSQADLLAFCIDENVMLTAYSPLAVGDISDDEILREIGERYNKSAAQVTLRWLLEQPMVSTIPMSSSAEHIRENFDVFDFELDDEDVRAVFDLQDELPADLADRLGF</sequence>
<dbReference type="InterPro" id="IPR036812">
    <property type="entry name" value="NAD(P)_OxRdtase_dom_sf"/>
</dbReference>
<dbReference type="PATRIC" id="fig|1008153.3.peg.3840"/>
<dbReference type="EMBL" id="LTAZ01000013">
    <property type="protein sequence ID" value="KYH24648.1"/>
    <property type="molecule type" value="Genomic_DNA"/>
</dbReference>
<dbReference type="PANTHER" id="PTHR43827">
    <property type="entry name" value="2,5-DIKETO-D-GLUCONIC ACID REDUCTASE"/>
    <property type="match status" value="1"/>
</dbReference>
<dbReference type="InterPro" id="IPR018170">
    <property type="entry name" value="Aldo/ket_reductase_CS"/>
</dbReference>